<dbReference type="HAMAP" id="MF_00104">
    <property type="entry name" value="RNase_III"/>
    <property type="match status" value="1"/>
</dbReference>
<dbReference type="InterPro" id="IPR000999">
    <property type="entry name" value="RNase_III_dom"/>
</dbReference>
<dbReference type="CDD" id="cd00593">
    <property type="entry name" value="RIBOc"/>
    <property type="match status" value="1"/>
</dbReference>
<dbReference type="InterPro" id="IPR014720">
    <property type="entry name" value="dsRBD_dom"/>
</dbReference>
<keyword evidence="9" id="KW-0699">rRNA-binding</keyword>
<dbReference type="EC" id="3.1.26.3" evidence="9"/>
<dbReference type="NCBIfam" id="TIGR02191">
    <property type="entry name" value="RNaseIII"/>
    <property type="match status" value="1"/>
</dbReference>
<organism evidence="12 13">
    <name type="scientific">Microbaculum marinisediminis</name>
    <dbReference type="NCBI Taxonomy" id="2931392"/>
    <lineage>
        <taxon>Bacteria</taxon>
        <taxon>Pseudomonadati</taxon>
        <taxon>Pseudomonadota</taxon>
        <taxon>Alphaproteobacteria</taxon>
        <taxon>Hyphomicrobiales</taxon>
        <taxon>Tepidamorphaceae</taxon>
        <taxon>Microbaculum</taxon>
    </lineage>
</organism>
<reference evidence="12 13" key="1">
    <citation type="submission" date="2022-04" db="EMBL/GenBank/DDBJ databases">
        <authorList>
            <person name="Ye Y.-Q."/>
            <person name="Du Z.-J."/>
        </authorList>
    </citation>
    <scope>NUCLEOTIDE SEQUENCE [LARGE SCALE GENOMIC DNA]</scope>
    <source>
        <strain evidence="12 13">A6E488</strain>
    </source>
</reference>
<dbReference type="Gene3D" id="3.30.160.20">
    <property type="match status" value="1"/>
</dbReference>
<dbReference type="SUPFAM" id="SSF54768">
    <property type="entry name" value="dsRNA-binding domain-like"/>
    <property type="match status" value="1"/>
</dbReference>
<dbReference type="GO" id="GO:0046872">
    <property type="term" value="F:metal ion binding"/>
    <property type="evidence" value="ECO:0007669"/>
    <property type="project" value="UniProtKB-KW"/>
</dbReference>
<evidence type="ECO:0000313" key="13">
    <source>
        <dbReference type="Proteomes" id="UP001320898"/>
    </source>
</evidence>
<dbReference type="GO" id="GO:0019843">
    <property type="term" value="F:rRNA binding"/>
    <property type="evidence" value="ECO:0007669"/>
    <property type="project" value="UniProtKB-KW"/>
</dbReference>
<comment type="caution">
    <text evidence="12">The sequence shown here is derived from an EMBL/GenBank/DDBJ whole genome shotgun (WGS) entry which is preliminary data.</text>
</comment>
<dbReference type="PROSITE" id="PS00517">
    <property type="entry name" value="RNASE_3_1"/>
    <property type="match status" value="1"/>
</dbReference>
<dbReference type="RefSeq" id="WP_261616597.1">
    <property type="nucleotide sequence ID" value="NZ_JALIDZ010000006.1"/>
</dbReference>
<dbReference type="CDD" id="cd10845">
    <property type="entry name" value="DSRM_RNAse_III_family"/>
    <property type="match status" value="1"/>
</dbReference>
<evidence type="ECO:0000256" key="9">
    <source>
        <dbReference type="HAMAP-Rule" id="MF_00104"/>
    </source>
</evidence>
<dbReference type="EMBL" id="JALIDZ010000006">
    <property type="protein sequence ID" value="MCT8973013.1"/>
    <property type="molecule type" value="Genomic_DNA"/>
</dbReference>
<evidence type="ECO:0000256" key="8">
    <source>
        <dbReference type="ARBA" id="ARBA00022884"/>
    </source>
</evidence>
<evidence type="ECO:0000256" key="1">
    <source>
        <dbReference type="ARBA" id="ARBA00000109"/>
    </source>
</evidence>
<dbReference type="InterPro" id="IPR011907">
    <property type="entry name" value="RNase_III"/>
</dbReference>
<proteinExistence type="inferred from homology"/>
<keyword evidence="6 9" id="KW-0255">Endonuclease</keyword>
<dbReference type="PROSITE" id="PS50137">
    <property type="entry name" value="DS_RBD"/>
    <property type="match status" value="1"/>
</dbReference>
<dbReference type="GO" id="GO:0010468">
    <property type="term" value="P:regulation of gene expression"/>
    <property type="evidence" value="ECO:0007669"/>
    <property type="project" value="TreeGrafter"/>
</dbReference>
<gene>
    <name evidence="9 12" type="primary">rnc</name>
    <name evidence="12" type="ORF">MUB46_14195</name>
</gene>
<evidence type="ECO:0000256" key="7">
    <source>
        <dbReference type="ARBA" id="ARBA00022801"/>
    </source>
</evidence>
<dbReference type="Pfam" id="PF14622">
    <property type="entry name" value="Ribonucleas_3_3"/>
    <property type="match status" value="1"/>
</dbReference>
<dbReference type="AlphaFoldDB" id="A0AAW5R2D9"/>
<keyword evidence="3 9" id="KW-0698">rRNA processing</keyword>
<keyword evidence="13" id="KW-1185">Reference proteome</keyword>
<keyword evidence="7 9" id="KW-0378">Hydrolase</keyword>
<evidence type="ECO:0000256" key="3">
    <source>
        <dbReference type="ARBA" id="ARBA00022552"/>
    </source>
</evidence>
<feature type="active site" evidence="9">
    <location>
        <position position="121"/>
    </location>
</feature>
<evidence type="ECO:0000313" key="12">
    <source>
        <dbReference type="EMBL" id="MCT8973013.1"/>
    </source>
</evidence>
<sequence length="234" mass="25323">MAAPTPAALADILQYRFQDSDLLLQALTHASAVSDGSRATYQRLEFLGDRVLGLVIADILYEIFSDADEGELSRRLAALVRRETCADVAREIGLGRHIWLGDGEAQTGGRRKDAILGDVCEAVIGAIYLDGGMEAVREFIARNWASRLREVSPRLKDAKTSLQEWAHAQGHGQPVYRLLDRTGPDHAPVFRISVSLSGLDPAEATGTSKRFAEQAAAEAVLVREGAWKAGAGND</sequence>
<accession>A0AAW5R2D9</accession>
<dbReference type="GO" id="GO:0003725">
    <property type="term" value="F:double-stranded RNA binding"/>
    <property type="evidence" value="ECO:0007669"/>
    <property type="project" value="TreeGrafter"/>
</dbReference>
<evidence type="ECO:0000259" key="11">
    <source>
        <dbReference type="PROSITE" id="PS50142"/>
    </source>
</evidence>
<evidence type="ECO:0000256" key="5">
    <source>
        <dbReference type="ARBA" id="ARBA00022722"/>
    </source>
</evidence>
<dbReference type="FunFam" id="1.10.1520.10:FF:000001">
    <property type="entry name" value="Ribonuclease 3"/>
    <property type="match status" value="1"/>
</dbReference>
<feature type="binding site" evidence="9">
    <location>
        <position position="118"/>
    </location>
    <ligand>
        <name>Mg(2+)</name>
        <dbReference type="ChEBI" id="CHEBI:18420"/>
    </ligand>
</feature>
<evidence type="ECO:0000256" key="4">
    <source>
        <dbReference type="ARBA" id="ARBA00022664"/>
    </source>
</evidence>
<dbReference type="PANTHER" id="PTHR11207:SF0">
    <property type="entry name" value="RIBONUCLEASE 3"/>
    <property type="match status" value="1"/>
</dbReference>
<comment type="function">
    <text evidence="9">Digests double-stranded RNA. Involved in the processing of primary rRNA transcript to yield the immediate precursors to the large and small rRNAs (23S and 16S). Processes some mRNAs, and tRNAs when they are encoded in the rRNA operon. Processes pre-crRNA and tracrRNA of type II CRISPR loci if present in the organism.</text>
</comment>
<feature type="binding site" evidence="9">
    <location>
        <position position="45"/>
    </location>
    <ligand>
        <name>Mg(2+)</name>
        <dbReference type="ChEBI" id="CHEBI:18420"/>
    </ligand>
</feature>
<comment type="subcellular location">
    <subcellularLocation>
        <location evidence="9">Cytoplasm</location>
    </subcellularLocation>
</comment>
<dbReference type="GO" id="GO:0005737">
    <property type="term" value="C:cytoplasm"/>
    <property type="evidence" value="ECO:0007669"/>
    <property type="project" value="UniProtKB-SubCell"/>
</dbReference>
<dbReference type="GO" id="GO:0006364">
    <property type="term" value="P:rRNA processing"/>
    <property type="evidence" value="ECO:0007669"/>
    <property type="project" value="UniProtKB-UniRule"/>
</dbReference>
<evidence type="ECO:0000256" key="2">
    <source>
        <dbReference type="ARBA" id="ARBA00010183"/>
    </source>
</evidence>
<dbReference type="SMART" id="SM00535">
    <property type="entry name" value="RIBOc"/>
    <property type="match status" value="1"/>
</dbReference>
<comment type="similarity">
    <text evidence="2">Belongs to the ribonuclease III family.</text>
</comment>
<keyword evidence="9" id="KW-0963">Cytoplasm</keyword>
<dbReference type="SUPFAM" id="SSF69065">
    <property type="entry name" value="RNase III domain-like"/>
    <property type="match status" value="1"/>
</dbReference>
<keyword evidence="9" id="KW-0819">tRNA processing</keyword>
<dbReference type="SMART" id="SM00358">
    <property type="entry name" value="DSRM"/>
    <property type="match status" value="1"/>
</dbReference>
<keyword evidence="9" id="KW-0479">Metal-binding</keyword>
<comment type="catalytic activity">
    <reaction evidence="1 9">
        <text>Endonucleolytic cleavage to 5'-phosphomonoester.</text>
        <dbReference type="EC" id="3.1.26.3"/>
    </reaction>
</comment>
<dbReference type="Gene3D" id="1.10.1520.10">
    <property type="entry name" value="Ribonuclease III domain"/>
    <property type="match status" value="1"/>
</dbReference>
<dbReference type="InterPro" id="IPR036389">
    <property type="entry name" value="RNase_III_sf"/>
</dbReference>
<feature type="domain" description="RNase III" evidence="11">
    <location>
        <begin position="6"/>
        <end position="132"/>
    </location>
</feature>
<dbReference type="GO" id="GO:0008033">
    <property type="term" value="P:tRNA processing"/>
    <property type="evidence" value="ECO:0007669"/>
    <property type="project" value="UniProtKB-KW"/>
</dbReference>
<keyword evidence="5 9" id="KW-0540">Nuclease</keyword>
<dbReference type="GO" id="GO:0006397">
    <property type="term" value="P:mRNA processing"/>
    <property type="evidence" value="ECO:0007669"/>
    <property type="project" value="UniProtKB-UniRule"/>
</dbReference>
<feature type="binding site" evidence="9">
    <location>
        <position position="121"/>
    </location>
    <ligand>
        <name>Mg(2+)</name>
        <dbReference type="ChEBI" id="CHEBI:18420"/>
    </ligand>
</feature>
<keyword evidence="9" id="KW-0460">Magnesium</keyword>
<keyword evidence="8 9" id="KW-0694">RNA-binding</keyword>
<dbReference type="GO" id="GO:0004525">
    <property type="term" value="F:ribonuclease III activity"/>
    <property type="evidence" value="ECO:0007669"/>
    <property type="project" value="UniProtKB-UniRule"/>
</dbReference>
<dbReference type="Proteomes" id="UP001320898">
    <property type="component" value="Unassembled WGS sequence"/>
</dbReference>
<dbReference type="PROSITE" id="PS50142">
    <property type="entry name" value="RNASE_3_2"/>
    <property type="match status" value="1"/>
</dbReference>
<keyword evidence="4 9" id="KW-0507">mRNA processing</keyword>
<protein>
    <recommendedName>
        <fullName evidence="9">Ribonuclease 3</fullName>
        <ecNumber evidence="9">3.1.26.3</ecNumber>
    </recommendedName>
    <alternativeName>
        <fullName evidence="9">Ribonuclease III</fullName>
        <shortName evidence="9">RNase III</shortName>
    </alternativeName>
</protein>
<feature type="active site" evidence="9">
    <location>
        <position position="49"/>
    </location>
</feature>
<evidence type="ECO:0000259" key="10">
    <source>
        <dbReference type="PROSITE" id="PS50137"/>
    </source>
</evidence>
<feature type="domain" description="DRBM" evidence="10">
    <location>
        <begin position="157"/>
        <end position="221"/>
    </location>
</feature>
<comment type="subunit">
    <text evidence="9">Homodimer.</text>
</comment>
<dbReference type="PANTHER" id="PTHR11207">
    <property type="entry name" value="RIBONUCLEASE III"/>
    <property type="match status" value="1"/>
</dbReference>
<evidence type="ECO:0000256" key="6">
    <source>
        <dbReference type="ARBA" id="ARBA00022759"/>
    </source>
</evidence>
<dbReference type="Pfam" id="PF00035">
    <property type="entry name" value="dsrm"/>
    <property type="match status" value="1"/>
</dbReference>
<comment type="cofactor">
    <cofactor evidence="9">
        <name>Mg(2+)</name>
        <dbReference type="ChEBI" id="CHEBI:18420"/>
    </cofactor>
</comment>
<name>A0AAW5R2D9_9HYPH</name>